<evidence type="ECO:0000313" key="2">
    <source>
        <dbReference type="Proteomes" id="UP001145114"/>
    </source>
</evidence>
<name>A0ACC1HK64_9FUNG</name>
<comment type="caution">
    <text evidence="1">The sequence shown here is derived from an EMBL/GenBank/DDBJ whole genome shotgun (WGS) entry which is preliminary data.</text>
</comment>
<reference evidence="1" key="1">
    <citation type="submission" date="2022-06" db="EMBL/GenBank/DDBJ databases">
        <title>Phylogenomic reconstructions and comparative analyses of Kickxellomycotina fungi.</title>
        <authorList>
            <person name="Reynolds N.K."/>
            <person name="Stajich J.E."/>
            <person name="Barry K."/>
            <person name="Grigoriev I.V."/>
            <person name="Crous P."/>
            <person name="Smith M.E."/>
        </authorList>
    </citation>
    <scope>NUCLEOTIDE SEQUENCE</scope>
    <source>
        <strain evidence="1">RSA 2271</strain>
    </source>
</reference>
<dbReference type="Proteomes" id="UP001145114">
    <property type="component" value="Unassembled WGS sequence"/>
</dbReference>
<gene>
    <name evidence="1" type="ORF">EV182_003552</name>
</gene>
<evidence type="ECO:0000313" key="1">
    <source>
        <dbReference type="EMBL" id="KAJ1674304.1"/>
    </source>
</evidence>
<keyword evidence="2" id="KW-1185">Reference proteome</keyword>
<dbReference type="EMBL" id="JAMZIH010006083">
    <property type="protein sequence ID" value="KAJ1674304.1"/>
    <property type="molecule type" value="Genomic_DNA"/>
</dbReference>
<accession>A0ACC1HK64</accession>
<protein>
    <submittedName>
        <fullName evidence="1">Uncharacterized protein</fullName>
    </submittedName>
</protein>
<organism evidence="1 2">
    <name type="scientific">Spiromyces aspiralis</name>
    <dbReference type="NCBI Taxonomy" id="68401"/>
    <lineage>
        <taxon>Eukaryota</taxon>
        <taxon>Fungi</taxon>
        <taxon>Fungi incertae sedis</taxon>
        <taxon>Zoopagomycota</taxon>
        <taxon>Kickxellomycotina</taxon>
        <taxon>Kickxellomycetes</taxon>
        <taxon>Kickxellales</taxon>
        <taxon>Kickxellaceae</taxon>
        <taxon>Spiromyces</taxon>
    </lineage>
</organism>
<sequence length="104" mass="11576">MAPDDVSNFDRRFTDQDIAASLFCETGEERMKHERGKYDDEGDWVHVDAEKFKDNPDRCGGGTGWEPVGDGDDEIDPDTIFSGFSYVAPSSLALTLESLRSSNH</sequence>
<proteinExistence type="predicted"/>